<evidence type="ECO:0000259" key="1">
    <source>
        <dbReference type="SMART" id="SM00014"/>
    </source>
</evidence>
<sequence>MDFKRLIFIVLFVSGIGCYSQTDSLIVERNTFEIDDLSKDTLAETEVFTDSLYTIPKKTPDIVRITDAFLYTLSSPVRWHKNDLLTFGATLGGTALLSLADKPMNEFMFRDQGKFVNKLGEFGYRNGKPYAAVIVAGGFYATGWIINDEWTKETAAILTAAYATSGVLQTAMKKIVGRARPTEGLGNYEFRPFRNDPGFSSFPSGHSQIAFVTAFVLAERVEQPWLKGLFYTGAAVTMASRMYANAHWVSDVAFGGVLAYFCTKTVMKRFEQTKYENPWEKYQKKNITWNFSFTGNGVGLIGTF</sequence>
<dbReference type="Pfam" id="PF01569">
    <property type="entry name" value="PAP2"/>
    <property type="match status" value="1"/>
</dbReference>
<dbReference type="OrthoDB" id="9773582at2"/>
<dbReference type="CDD" id="cd01610">
    <property type="entry name" value="PAP2_like"/>
    <property type="match status" value="1"/>
</dbReference>
<dbReference type="STRING" id="913024.SAMN05421741_107106"/>
<accession>A0A1I5A588</accession>
<keyword evidence="3" id="KW-1185">Reference proteome</keyword>
<dbReference type="Gene3D" id="1.20.144.10">
    <property type="entry name" value="Phosphatidic acid phosphatase type 2/haloperoxidase"/>
    <property type="match status" value="1"/>
</dbReference>
<protein>
    <submittedName>
        <fullName evidence="2">PAP2 superfamily protein</fullName>
    </submittedName>
</protein>
<dbReference type="InterPro" id="IPR000326">
    <property type="entry name" value="PAP2/HPO"/>
</dbReference>
<dbReference type="SUPFAM" id="SSF48317">
    <property type="entry name" value="Acid phosphatase/Vanadium-dependent haloperoxidase"/>
    <property type="match status" value="1"/>
</dbReference>
<dbReference type="AlphaFoldDB" id="A0A1I5A588"/>
<dbReference type="SMART" id="SM00014">
    <property type="entry name" value="acidPPc"/>
    <property type="match status" value="1"/>
</dbReference>
<name>A0A1I5A588_9FLAO</name>
<dbReference type="PANTHER" id="PTHR14969:SF13">
    <property type="entry name" value="AT30094P"/>
    <property type="match status" value="1"/>
</dbReference>
<reference evidence="3" key="1">
    <citation type="submission" date="2016-10" db="EMBL/GenBank/DDBJ databases">
        <authorList>
            <person name="Varghese N."/>
            <person name="Submissions S."/>
        </authorList>
    </citation>
    <scope>NUCLEOTIDE SEQUENCE [LARGE SCALE GENOMIC DNA]</scope>
    <source>
        <strain evidence="3">DS-12</strain>
    </source>
</reference>
<dbReference type="PROSITE" id="PS51257">
    <property type="entry name" value="PROKAR_LIPOPROTEIN"/>
    <property type="match status" value="1"/>
</dbReference>
<dbReference type="RefSeq" id="WP_091521418.1">
    <property type="nucleotide sequence ID" value="NZ_FOVI01000007.1"/>
</dbReference>
<dbReference type="InterPro" id="IPR036938">
    <property type="entry name" value="PAP2/HPO_sf"/>
</dbReference>
<feature type="domain" description="Phosphatidic acid phosphatase type 2/haloperoxidase" evidence="1">
    <location>
        <begin position="156"/>
        <end position="267"/>
    </location>
</feature>
<dbReference type="PANTHER" id="PTHR14969">
    <property type="entry name" value="SPHINGOSINE-1-PHOSPHATE PHOSPHOHYDROLASE"/>
    <property type="match status" value="1"/>
</dbReference>
<evidence type="ECO:0000313" key="3">
    <source>
        <dbReference type="Proteomes" id="UP000199036"/>
    </source>
</evidence>
<dbReference type="EMBL" id="FOVI01000007">
    <property type="protein sequence ID" value="SFN57597.1"/>
    <property type="molecule type" value="Genomic_DNA"/>
</dbReference>
<dbReference type="Proteomes" id="UP000199036">
    <property type="component" value="Unassembled WGS sequence"/>
</dbReference>
<evidence type="ECO:0000313" key="2">
    <source>
        <dbReference type="EMBL" id="SFN57597.1"/>
    </source>
</evidence>
<proteinExistence type="predicted"/>
<gene>
    <name evidence="2" type="ORF">SAMN05421741_107106</name>
</gene>
<organism evidence="2 3">
    <name type="scientific">Paenimyroides ummariense</name>
    <dbReference type="NCBI Taxonomy" id="913024"/>
    <lineage>
        <taxon>Bacteria</taxon>
        <taxon>Pseudomonadati</taxon>
        <taxon>Bacteroidota</taxon>
        <taxon>Flavobacteriia</taxon>
        <taxon>Flavobacteriales</taxon>
        <taxon>Flavobacteriaceae</taxon>
        <taxon>Paenimyroides</taxon>
    </lineage>
</organism>